<dbReference type="EMBL" id="MTEJ01000222">
    <property type="protein sequence ID" value="OQX07035.1"/>
    <property type="molecule type" value="Genomic_DNA"/>
</dbReference>
<feature type="domain" description="OmpA-like" evidence="6">
    <location>
        <begin position="380"/>
        <end position="498"/>
    </location>
</feature>
<evidence type="ECO:0000256" key="2">
    <source>
        <dbReference type="ARBA" id="ARBA00023136"/>
    </source>
</evidence>
<comment type="caution">
    <text evidence="7">The sequence shown here is derived from an EMBL/GenBank/DDBJ whole genome shotgun (WGS) entry which is preliminary data.</text>
</comment>
<dbReference type="GO" id="GO:0016020">
    <property type="term" value="C:membrane"/>
    <property type="evidence" value="ECO:0007669"/>
    <property type="project" value="UniProtKB-SubCell"/>
</dbReference>
<evidence type="ECO:0000313" key="8">
    <source>
        <dbReference type="Proteomes" id="UP000192491"/>
    </source>
</evidence>
<feature type="region of interest" description="Disordered" evidence="4">
    <location>
        <begin position="351"/>
        <end position="376"/>
    </location>
</feature>
<organism evidence="7 8">
    <name type="scientific">Thiothrix lacustris</name>
    <dbReference type="NCBI Taxonomy" id="525917"/>
    <lineage>
        <taxon>Bacteria</taxon>
        <taxon>Pseudomonadati</taxon>
        <taxon>Pseudomonadota</taxon>
        <taxon>Gammaproteobacteria</taxon>
        <taxon>Thiotrichales</taxon>
        <taxon>Thiotrichaceae</taxon>
        <taxon>Thiothrix</taxon>
    </lineage>
</organism>
<sequence length="498" mass="55235">MTGTPDVEQLRRLLFGKDYDALLALKEQFEHSDKYSASVAGIISEALALRGSQDDSLSEALAPTVELALTSSISNNPRRIADMLYPVMGPAIRKSINQALSEALENLNQVLENSLSLRSWKWRFDAWRTGQSYAKVALLHTLVYQVEQVFLIHRESGLLLQHVESPQAISKDPEMVSGMLTAIQDFIADSFAVNQADTLRTLSLGELTVVIEHGPQAVLAMVVRGTVPGELHTLLLETSAAIHRQYAAAFKAYDGDTGLFANANNLLSDCLKSQQQRKSQGSPWLAWLLLTMVVAGLVFWLYTAYQAEQAQQQQAEQARQAQQQAMQTLDERLQQLQTNTSDLQQSLRTLSDEQRQQNTQRRQEIEQKTQQRSDDERTLTGLTREIEASNYPFALGKADVALDEISLVKLGKSIQSLVSTAQRVGKIPQVMIVGNADQTGNETINQKLAQQRAENLRDALVRNGVPAFAVVAYSAAQAGQPATLQKNERSTRYRVGLF</sequence>
<accession>A0A1Y1QJA6</accession>
<evidence type="ECO:0000313" key="7">
    <source>
        <dbReference type="EMBL" id="OQX07035.1"/>
    </source>
</evidence>
<evidence type="ECO:0000256" key="4">
    <source>
        <dbReference type="SAM" id="MobiDB-lite"/>
    </source>
</evidence>
<evidence type="ECO:0000256" key="3">
    <source>
        <dbReference type="PROSITE-ProRule" id="PRU00473"/>
    </source>
</evidence>
<dbReference type="AlphaFoldDB" id="A0A1Y1QJA6"/>
<evidence type="ECO:0000259" key="6">
    <source>
        <dbReference type="PROSITE" id="PS51123"/>
    </source>
</evidence>
<dbReference type="InterPro" id="IPR006664">
    <property type="entry name" value="OMP_bac"/>
</dbReference>
<dbReference type="Pfam" id="PF00691">
    <property type="entry name" value="OmpA"/>
    <property type="match status" value="1"/>
</dbReference>
<dbReference type="Gene3D" id="3.30.1330.60">
    <property type="entry name" value="OmpA-like domain"/>
    <property type="match status" value="1"/>
</dbReference>
<dbReference type="PROSITE" id="PS51123">
    <property type="entry name" value="OMPA_2"/>
    <property type="match status" value="1"/>
</dbReference>
<keyword evidence="5" id="KW-0812">Transmembrane</keyword>
<keyword evidence="2 3" id="KW-0472">Membrane</keyword>
<reference evidence="7 8" key="1">
    <citation type="submission" date="2017-01" db="EMBL/GenBank/DDBJ databases">
        <title>Novel large sulfur bacteria in the metagenomes of groundwater-fed chemosynthetic microbial mats in the Lake Huron basin.</title>
        <authorList>
            <person name="Sharrar A.M."/>
            <person name="Flood B.E."/>
            <person name="Bailey J.V."/>
            <person name="Jones D.S."/>
            <person name="Biddanda B."/>
            <person name="Ruberg S.A."/>
            <person name="Marcus D.N."/>
            <person name="Dick G.J."/>
        </authorList>
    </citation>
    <scope>NUCLEOTIDE SEQUENCE [LARGE SCALE GENOMIC DNA]</scope>
    <source>
        <strain evidence="7">A8</strain>
    </source>
</reference>
<dbReference type="InterPro" id="IPR006665">
    <property type="entry name" value="OmpA-like"/>
</dbReference>
<protein>
    <recommendedName>
        <fullName evidence="6">OmpA-like domain-containing protein</fullName>
    </recommendedName>
</protein>
<dbReference type="InterPro" id="IPR036737">
    <property type="entry name" value="OmpA-like_sf"/>
</dbReference>
<feature type="transmembrane region" description="Helical" evidence="5">
    <location>
        <begin position="284"/>
        <end position="305"/>
    </location>
</feature>
<evidence type="ECO:0000256" key="1">
    <source>
        <dbReference type="ARBA" id="ARBA00004370"/>
    </source>
</evidence>
<proteinExistence type="predicted"/>
<dbReference type="PRINTS" id="PR01021">
    <property type="entry name" value="OMPADOMAIN"/>
</dbReference>
<dbReference type="Proteomes" id="UP000192491">
    <property type="component" value="Unassembled WGS sequence"/>
</dbReference>
<name>A0A1Y1QJA6_9GAMM</name>
<dbReference type="SUPFAM" id="SSF103088">
    <property type="entry name" value="OmpA-like"/>
    <property type="match status" value="1"/>
</dbReference>
<evidence type="ECO:0000256" key="5">
    <source>
        <dbReference type="SAM" id="Phobius"/>
    </source>
</evidence>
<comment type="subcellular location">
    <subcellularLocation>
        <location evidence="1">Membrane</location>
    </subcellularLocation>
</comment>
<keyword evidence="5" id="KW-1133">Transmembrane helix</keyword>
<gene>
    <name evidence="7" type="ORF">BWK73_29155</name>
</gene>